<feature type="transmembrane region" description="Helical" evidence="1">
    <location>
        <begin position="139"/>
        <end position="157"/>
    </location>
</feature>
<feature type="transmembrane region" description="Helical" evidence="1">
    <location>
        <begin position="52"/>
        <end position="71"/>
    </location>
</feature>
<dbReference type="Pfam" id="PF00892">
    <property type="entry name" value="EamA"/>
    <property type="match status" value="2"/>
</dbReference>
<evidence type="ECO:0000259" key="2">
    <source>
        <dbReference type="Pfam" id="PF00892"/>
    </source>
</evidence>
<dbReference type="InterPro" id="IPR037185">
    <property type="entry name" value="EmrE-like"/>
</dbReference>
<organism evidence="3 4">
    <name type="scientific">Pannonibacter indicus</name>
    <dbReference type="NCBI Taxonomy" id="466044"/>
    <lineage>
        <taxon>Bacteria</taxon>
        <taxon>Pseudomonadati</taxon>
        <taxon>Pseudomonadota</taxon>
        <taxon>Alphaproteobacteria</taxon>
        <taxon>Hyphomicrobiales</taxon>
        <taxon>Stappiaceae</taxon>
        <taxon>Pannonibacter</taxon>
    </lineage>
</organism>
<dbReference type="OrthoDB" id="9815809at2"/>
<feature type="transmembrane region" description="Helical" evidence="1">
    <location>
        <begin position="251"/>
        <end position="270"/>
    </location>
</feature>
<feature type="domain" description="EamA" evidence="2">
    <location>
        <begin position="21"/>
        <end position="153"/>
    </location>
</feature>
<feature type="transmembrane region" description="Helical" evidence="1">
    <location>
        <begin position="219"/>
        <end position="239"/>
    </location>
</feature>
<proteinExistence type="predicted"/>
<feature type="transmembrane region" description="Helical" evidence="1">
    <location>
        <begin position="108"/>
        <end position="127"/>
    </location>
</feature>
<dbReference type="InterPro" id="IPR000620">
    <property type="entry name" value="EamA_dom"/>
</dbReference>
<feature type="transmembrane region" description="Helical" evidence="1">
    <location>
        <begin position="20"/>
        <end position="40"/>
    </location>
</feature>
<protein>
    <submittedName>
        <fullName evidence="3">Threonine/homoserine efflux transporter RhtA</fullName>
    </submittedName>
</protein>
<dbReference type="SUPFAM" id="SSF103481">
    <property type="entry name" value="Multidrug resistance efflux transporter EmrE"/>
    <property type="match status" value="2"/>
</dbReference>
<dbReference type="PANTHER" id="PTHR22911">
    <property type="entry name" value="ACYL-MALONYL CONDENSING ENZYME-RELATED"/>
    <property type="match status" value="1"/>
</dbReference>
<accession>A0A0K6I228</accession>
<feature type="transmembrane region" description="Helical" evidence="1">
    <location>
        <begin position="83"/>
        <end position="102"/>
    </location>
</feature>
<keyword evidence="1" id="KW-0812">Transmembrane</keyword>
<dbReference type="RefSeq" id="WP_055455978.1">
    <property type="nucleotide sequence ID" value="NZ_CYHE01000007.1"/>
</dbReference>
<gene>
    <name evidence="3" type="ORF">Ga0061067_107111</name>
</gene>
<feature type="transmembrane region" description="Helical" evidence="1">
    <location>
        <begin position="192"/>
        <end position="213"/>
    </location>
</feature>
<keyword evidence="1" id="KW-0472">Membrane</keyword>
<reference evidence="4" key="1">
    <citation type="submission" date="2015-08" db="EMBL/GenBank/DDBJ databases">
        <authorList>
            <person name="Varghese N."/>
        </authorList>
    </citation>
    <scope>NUCLEOTIDE SEQUENCE [LARGE SCALE GENOMIC DNA]</scope>
    <source>
        <strain evidence="4">DSM 23407</strain>
    </source>
</reference>
<evidence type="ECO:0000313" key="4">
    <source>
        <dbReference type="Proteomes" id="UP000183900"/>
    </source>
</evidence>
<feature type="domain" description="EamA" evidence="2">
    <location>
        <begin position="162"/>
        <end position="292"/>
    </location>
</feature>
<evidence type="ECO:0000256" key="1">
    <source>
        <dbReference type="SAM" id="Phobius"/>
    </source>
</evidence>
<evidence type="ECO:0000313" key="3">
    <source>
        <dbReference type="EMBL" id="CUA97362.1"/>
    </source>
</evidence>
<dbReference type="GO" id="GO:0016020">
    <property type="term" value="C:membrane"/>
    <property type="evidence" value="ECO:0007669"/>
    <property type="project" value="InterPro"/>
</dbReference>
<dbReference type="AlphaFoldDB" id="A0A0K6I228"/>
<dbReference type="EMBL" id="CYHE01000007">
    <property type="protein sequence ID" value="CUA97362.1"/>
    <property type="molecule type" value="Genomic_DNA"/>
</dbReference>
<dbReference type="PANTHER" id="PTHR22911:SF103">
    <property type="entry name" value="BLR2811 PROTEIN"/>
    <property type="match status" value="1"/>
</dbReference>
<keyword evidence="4" id="KW-1185">Reference proteome</keyword>
<sequence>MTSTPDGSGPGQREASRSQLIGIGMLLLACFLFAGLDATAKYLVRDLPAFQVVWVRFVTHMVLAFFLFRIWAHPEYFRTDRPVLMILRGFCLLGNTSFNFLAMRHLQLAETMSIMFAGTILVTALAVPMLGEKVGPRRWAAVFVGFIGVLVIVQPGSGPLNWAVIYSLLSMVCYALYTLLTRMLSATDSTLSMLIIPAAVASLAMAPGGISVWQSPPSLFHWGLLLSTGVLGGLGHWILISAYRRAPASVLAPFTYVQIIWMISLGYLVFADLPGSSTLIGASIVVASGLYILYREQIVKKH</sequence>
<name>A0A0K6I228_9HYPH</name>
<feature type="transmembrane region" description="Helical" evidence="1">
    <location>
        <begin position="163"/>
        <end position="180"/>
    </location>
</feature>
<feature type="transmembrane region" description="Helical" evidence="1">
    <location>
        <begin position="276"/>
        <end position="294"/>
    </location>
</feature>
<keyword evidence="1" id="KW-1133">Transmembrane helix</keyword>
<dbReference type="Proteomes" id="UP000183900">
    <property type="component" value="Unassembled WGS sequence"/>
</dbReference>
<dbReference type="Gene3D" id="1.10.3730.20">
    <property type="match status" value="1"/>
</dbReference>